<organism evidence="1 2">
    <name type="scientific">Arthrobacter nitrophenolicus</name>
    <dbReference type="NCBI Taxonomy" id="683150"/>
    <lineage>
        <taxon>Bacteria</taxon>
        <taxon>Bacillati</taxon>
        <taxon>Actinomycetota</taxon>
        <taxon>Actinomycetes</taxon>
        <taxon>Micrococcales</taxon>
        <taxon>Micrococcaceae</taxon>
        <taxon>Arthrobacter</taxon>
    </lineage>
</organism>
<sequence length="313" mass="35327">MTVRLGRIYHPSHRTPDLEPVERFFREVFGRHSLSRSSLVMAGLVKQAPEYPEDYCLFTPVADLFFDSIVPEKYVWDGKQPYASVAQPYLDGYGWAVDEGMQQIWDACQANGIRLTDQWNNVVEGPVMATASFKSTPLFWTLEDDTGLRYEFYPTTSISNYDHRSVPGWTLPSVRDFDPVSIIRTSHHTVLTHDMPRAKKFFVDILGGEILDERVNPVWNTRSTFIRLADDVHELAVPIEAGSPAGEALAKRSPLDAYYSIGFHVADIDKVVRTLERNEVGTIYRSDTAVVADPSTAIGIPWGFYAELPFATT</sequence>
<proteinExistence type="predicted"/>
<dbReference type="EMBL" id="JBEPNJ010000024">
    <property type="protein sequence ID" value="MET3774236.1"/>
    <property type="molecule type" value="Genomic_DNA"/>
</dbReference>
<keyword evidence="2" id="KW-1185">Reference proteome</keyword>
<dbReference type="Proteomes" id="UP001549207">
    <property type="component" value="Unassembled WGS sequence"/>
</dbReference>
<evidence type="ECO:0000313" key="1">
    <source>
        <dbReference type="EMBL" id="MET3774236.1"/>
    </source>
</evidence>
<evidence type="ECO:0000313" key="2">
    <source>
        <dbReference type="Proteomes" id="UP001549207"/>
    </source>
</evidence>
<reference evidence="1" key="1">
    <citation type="submission" date="2024-06" db="EMBL/GenBank/DDBJ databases">
        <title>Genomic Encyclopedia of Type Strains, Phase IV (KMG-IV): sequencing the most valuable type-strain genomes for metagenomic binning, comparative biology and taxonomic classification.</title>
        <authorList>
            <person name="Goeker M."/>
        </authorList>
    </citation>
    <scope>NUCLEOTIDE SEQUENCE</scope>
    <source>
        <strain evidence="1">SJCon</strain>
    </source>
</reference>
<protein>
    <submittedName>
        <fullName evidence="1">Catechol 2,3-dioxygenase-like lactoylglutathione lyase family enzyme</fullName>
    </submittedName>
</protein>
<comment type="caution">
    <text evidence="1">The sequence shown here is derived from an EMBL/GenBank/DDBJ whole genome shotgun (WGS) entry which is preliminary data.</text>
</comment>
<name>A0ACC6TKJ6_9MICC</name>
<accession>A0ACC6TKJ6</accession>
<gene>
    <name evidence="1" type="ORF">ABIC98_003909</name>
</gene>